<keyword evidence="1" id="KW-0732">Signal</keyword>
<gene>
    <name evidence="2" type="ORF">DYI28_29370</name>
</gene>
<reference evidence="3" key="1">
    <citation type="journal article" date="2018" name="J. Anim. Genet.">
        <title>Acquired interbacterial defense systems protect against interspecies antagonism in the human gut microbiome.</title>
        <authorList>
            <person name="Ross B.D."/>
            <person name="Verster A.J."/>
            <person name="Radey M.C."/>
            <person name="Schmidtke D.T."/>
            <person name="Pope C.E."/>
            <person name="Hoffman L.R."/>
            <person name="Hajjar A."/>
            <person name="Peterson S.B."/>
            <person name="Borenstein E."/>
            <person name="Mougous J."/>
        </authorList>
    </citation>
    <scope>NUCLEOTIDE SEQUENCE [LARGE SCALE GENOMIC DNA]</scope>
    <source>
        <strain evidence="3">3725 D1 iv</strain>
        <plasmid evidence="3">unnamed1</plasmid>
    </source>
</reference>
<geneLocation type="plasmid" evidence="2 3">
    <name>unnamed1</name>
</geneLocation>
<accession>A0AAP9IZ56</accession>
<dbReference type="Proteomes" id="UP000318823">
    <property type="component" value="Plasmid unnamed1"/>
</dbReference>
<proteinExistence type="predicted"/>
<protein>
    <recommendedName>
        <fullName evidence="4">DUF3828 domain-containing protein</fullName>
    </recommendedName>
</protein>
<dbReference type="RefSeq" id="WP_032854274.1">
    <property type="nucleotide sequence ID" value="NZ_CP041396.1"/>
</dbReference>
<evidence type="ECO:0000313" key="3">
    <source>
        <dbReference type="Proteomes" id="UP000318823"/>
    </source>
</evidence>
<organism evidence="2 3">
    <name type="scientific">Bacteroides ovatus</name>
    <dbReference type="NCBI Taxonomy" id="28116"/>
    <lineage>
        <taxon>Bacteria</taxon>
        <taxon>Pseudomonadati</taxon>
        <taxon>Bacteroidota</taxon>
        <taxon>Bacteroidia</taxon>
        <taxon>Bacteroidales</taxon>
        <taxon>Bacteroidaceae</taxon>
        <taxon>Bacteroides</taxon>
    </lineage>
</organism>
<dbReference type="AlphaFoldDB" id="A0AAP9IZ56"/>
<evidence type="ECO:0000313" key="2">
    <source>
        <dbReference type="EMBL" id="QDM12809.1"/>
    </source>
</evidence>
<evidence type="ECO:0000256" key="1">
    <source>
        <dbReference type="SAM" id="SignalP"/>
    </source>
</evidence>
<feature type="signal peptide" evidence="1">
    <location>
        <begin position="1"/>
        <end position="29"/>
    </location>
</feature>
<feature type="chain" id="PRO_5042876397" description="DUF3828 domain-containing protein" evidence="1">
    <location>
        <begin position="30"/>
        <end position="298"/>
    </location>
</feature>
<keyword evidence="2" id="KW-0614">Plasmid</keyword>
<name>A0AAP9IZ56_BACOV</name>
<sequence>MNLLSVNNMKMFNYIPIVCLLALSNNMLANSEAYSDNAWDIQNIRDFEHTYKKQDYNVAFLYSMLEQYGLEVYKADIALDNENTQLTGNPMIKYAYLYPNLSEIRIGDSYYRLKLTVNKYPFYINDILDLVIAEEPPYDVYDVIAGLICNDYVFEEMVKGEEPDDIEWNTLCVWKLKRELNNLFVNNDLTVKVSEIYSIMKNYNIVANDVNEYSTSPWVDSEGKSYLRSLYLYSRDFEKMRKGNKYYSIQVVLDFNGKEVDKDKFWNTVNEDNIIQSFMNKTSDYYAKKVIITVESKL</sequence>
<dbReference type="EMBL" id="CP041396">
    <property type="protein sequence ID" value="QDM12809.1"/>
    <property type="molecule type" value="Genomic_DNA"/>
</dbReference>
<evidence type="ECO:0008006" key="4">
    <source>
        <dbReference type="Google" id="ProtNLM"/>
    </source>
</evidence>